<dbReference type="Pfam" id="PF15593">
    <property type="entry name" value="Imm42"/>
    <property type="match status" value="1"/>
</dbReference>
<reference evidence="1 2" key="1">
    <citation type="submission" date="2023-04" db="EMBL/GenBank/DDBJ databases">
        <title>Genome dynamics across the evolutionary transition to endosymbiosis.</title>
        <authorList>
            <person name="Siozios S."/>
            <person name="Nadal-Jimenez P."/>
            <person name="Azagi T."/>
            <person name="Sprong H."/>
            <person name="Frost C.L."/>
            <person name="Parratt S.R."/>
            <person name="Taylor G."/>
            <person name="Brettell L."/>
            <person name="Lew K.C."/>
            <person name="Croft L."/>
            <person name="King K.C."/>
            <person name="Brockhurst M.A."/>
            <person name="Hypsa V."/>
            <person name="Novakova E."/>
            <person name="Darby A.C."/>
            <person name="Hurst G.D.D."/>
        </authorList>
    </citation>
    <scope>NUCLEOTIDE SEQUENCE [LARGE SCALE GENOMIC DNA]</scope>
    <source>
        <strain evidence="2">aApi_AU</strain>
    </source>
</reference>
<name>A0ABY8P0S4_9GAMM</name>
<gene>
    <name evidence="1" type="ORF">QG404_09000</name>
</gene>
<dbReference type="EMBL" id="CP123759">
    <property type="protein sequence ID" value="WGO82524.1"/>
    <property type="molecule type" value="Genomic_DNA"/>
</dbReference>
<dbReference type="InterPro" id="IPR028958">
    <property type="entry name" value="Imm42"/>
</dbReference>
<dbReference type="Proteomes" id="UP001231859">
    <property type="component" value="Chromosome"/>
</dbReference>
<dbReference type="RefSeq" id="WP_280937241.1">
    <property type="nucleotide sequence ID" value="NZ_CP123759.1"/>
</dbReference>
<protein>
    <submittedName>
        <fullName evidence="1">Immunity 42 family protein</fullName>
    </submittedName>
</protein>
<proteinExistence type="predicted"/>
<accession>A0ABY8P0S4</accession>
<keyword evidence="2" id="KW-1185">Reference proteome</keyword>
<evidence type="ECO:0000313" key="2">
    <source>
        <dbReference type="Proteomes" id="UP001231859"/>
    </source>
</evidence>
<sequence>MIYGDSFSFALQFDVVEIWSSPNNIWKNGLFFFYLDGIKLFDSVDIVELKTTMSFYSHMRIDELASNDINIDSIGLYRNAESYFTDDGEVLIDGLFDMTCTAMEDNGCYVYFIKSTCNDRFIWSKDNGETVHETLLQPGIVASVIDQLSDDDLN</sequence>
<organism evidence="1 2">
    <name type="scientific">Arsenophonus apicola</name>
    <dbReference type="NCBI Taxonomy" id="2879119"/>
    <lineage>
        <taxon>Bacteria</taxon>
        <taxon>Pseudomonadati</taxon>
        <taxon>Pseudomonadota</taxon>
        <taxon>Gammaproteobacteria</taxon>
        <taxon>Enterobacterales</taxon>
        <taxon>Morganellaceae</taxon>
        <taxon>Arsenophonus</taxon>
    </lineage>
</organism>
<evidence type="ECO:0000313" key="1">
    <source>
        <dbReference type="EMBL" id="WGO82524.1"/>
    </source>
</evidence>